<evidence type="ECO:0000256" key="1">
    <source>
        <dbReference type="ARBA" id="ARBA00022692"/>
    </source>
</evidence>
<evidence type="ECO:0000313" key="8">
    <source>
        <dbReference type="EMBL" id="KAB2570503.1"/>
    </source>
</evidence>
<dbReference type="SUPFAM" id="SSF52540">
    <property type="entry name" value="P-loop containing nucleoside triphosphate hydrolases"/>
    <property type="match status" value="1"/>
</dbReference>
<name>A0A5N5CYS3_9PEZI</name>
<dbReference type="GO" id="GO:0016020">
    <property type="term" value="C:membrane"/>
    <property type="evidence" value="ECO:0007669"/>
    <property type="project" value="InterPro"/>
</dbReference>
<dbReference type="PANTHER" id="PTHR24223:SF353">
    <property type="entry name" value="ABC TRANSPORTER ATP-BINDING PROTEIN_PERMEASE VMR1-RELATED"/>
    <property type="match status" value="1"/>
</dbReference>
<dbReference type="GO" id="GO:0016887">
    <property type="term" value="F:ATP hydrolysis activity"/>
    <property type="evidence" value="ECO:0007669"/>
    <property type="project" value="InterPro"/>
</dbReference>
<dbReference type="InterPro" id="IPR003593">
    <property type="entry name" value="AAA+_ATPase"/>
</dbReference>
<sequence length="258" mass="27786">MDAGAAGLAMSYAATFTGNLLWLIRLHTANEQEMNSMERVGEYLDVPQEGPTAVPAKGWTGGQGGGAIEFVDYSAHYGNERETVLRNLRLSIGAREKIGVVGRTGPGKTSLALTLVRALEAASGWILLDGEAVCAMPLRQLRENVVMVPQDPILFSGNVRSNLDPLLREPLVLLMDESTASLDANTAARIQDNLRAQTCTTITIAHRLPSIIDCDRVVVLEAGRTIEVSRPRELLAVSGSVFAALWHEQHTSSSIDIG</sequence>
<reference evidence="8 9" key="1">
    <citation type="journal article" date="2019" name="Sci. Rep.">
        <title>A multi-omics analysis of the grapevine pathogen Lasiodiplodia theobromae reveals that temperature affects the expression of virulence- and pathogenicity-related genes.</title>
        <authorList>
            <person name="Felix C."/>
            <person name="Meneses R."/>
            <person name="Goncalves M.F.M."/>
            <person name="Tilleman L."/>
            <person name="Duarte A.S."/>
            <person name="Jorrin-Novo J.V."/>
            <person name="Van de Peer Y."/>
            <person name="Deforce D."/>
            <person name="Van Nieuwerburgh F."/>
            <person name="Esteves A.C."/>
            <person name="Alves A."/>
        </authorList>
    </citation>
    <scope>NUCLEOTIDE SEQUENCE [LARGE SCALE GENOMIC DNA]</scope>
    <source>
        <strain evidence="8 9">LA-SOL3</strain>
    </source>
</reference>
<organism evidence="8 9">
    <name type="scientific">Lasiodiplodia theobromae</name>
    <dbReference type="NCBI Taxonomy" id="45133"/>
    <lineage>
        <taxon>Eukaryota</taxon>
        <taxon>Fungi</taxon>
        <taxon>Dikarya</taxon>
        <taxon>Ascomycota</taxon>
        <taxon>Pezizomycotina</taxon>
        <taxon>Dothideomycetes</taxon>
        <taxon>Dothideomycetes incertae sedis</taxon>
        <taxon>Botryosphaeriales</taxon>
        <taxon>Botryosphaeriaceae</taxon>
        <taxon>Lasiodiplodia</taxon>
    </lineage>
</organism>
<dbReference type="EMBL" id="VCHE01000133">
    <property type="protein sequence ID" value="KAB2570503.1"/>
    <property type="molecule type" value="Genomic_DNA"/>
</dbReference>
<dbReference type="OrthoDB" id="3943304at2759"/>
<evidence type="ECO:0000259" key="7">
    <source>
        <dbReference type="PROSITE" id="PS50893"/>
    </source>
</evidence>
<keyword evidence="1" id="KW-0812">Transmembrane</keyword>
<evidence type="ECO:0000256" key="5">
    <source>
        <dbReference type="ARBA" id="ARBA00022989"/>
    </source>
</evidence>
<evidence type="ECO:0000256" key="2">
    <source>
        <dbReference type="ARBA" id="ARBA00022737"/>
    </source>
</evidence>
<protein>
    <submittedName>
        <fullName evidence="8">Canalicular multispecific organic anion transporter 1</fullName>
    </submittedName>
</protein>
<evidence type="ECO:0000256" key="4">
    <source>
        <dbReference type="ARBA" id="ARBA00022840"/>
    </source>
</evidence>
<dbReference type="PANTHER" id="PTHR24223">
    <property type="entry name" value="ATP-BINDING CASSETTE SUB-FAMILY C"/>
    <property type="match status" value="1"/>
</dbReference>
<keyword evidence="2" id="KW-0677">Repeat</keyword>
<dbReference type="Pfam" id="PF00005">
    <property type="entry name" value="ABC_tran"/>
    <property type="match status" value="1"/>
</dbReference>
<dbReference type="InterPro" id="IPR003439">
    <property type="entry name" value="ABC_transporter-like_ATP-bd"/>
</dbReference>
<dbReference type="PROSITE" id="PS50893">
    <property type="entry name" value="ABC_TRANSPORTER_2"/>
    <property type="match status" value="1"/>
</dbReference>
<dbReference type="Gene3D" id="3.40.50.300">
    <property type="entry name" value="P-loop containing nucleotide triphosphate hydrolases"/>
    <property type="match status" value="2"/>
</dbReference>
<feature type="domain" description="ABC transporter" evidence="7">
    <location>
        <begin position="68"/>
        <end position="247"/>
    </location>
</feature>
<dbReference type="SUPFAM" id="SSF90123">
    <property type="entry name" value="ABC transporter transmembrane region"/>
    <property type="match status" value="1"/>
</dbReference>
<keyword evidence="3" id="KW-0547">Nucleotide-binding</keyword>
<dbReference type="SMART" id="SM00382">
    <property type="entry name" value="AAA"/>
    <property type="match status" value="1"/>
</dbReference>
<keyword evidence="9" id="KW-1185">Reference proteome</keyword>
<gene>
    <name evidence="8" type="primary">ABCC2</name>
    <name evidence="8" type="ORF">DBV05_g10833</name>
</gene>
<dbReference type="AlphaFoldDB" id="A0A5N5CYS3"/>
<evidence type="ECO:0000256" key="6">
    <source>
        <dbReference type="ARBA" id="ARBA00023136"/>
    </source>
</evidence>
<dbReference type="InterPro" id="IPR050173">
    <property type="entry name" value="ABC_transporter_C-like"/>
</dbReference>
<dbReference type="InterPro" id="IPR036640">
    <property type="entry name" value="ABC1_TM_sf"/>
</dbReference>
<comment type="caution">
    <text evidence="8">The sequence shown here is derived from an EMBL/GenBank/DDBJ whole genome shotgun (WGS) entry which is preliminary data.</text>
</comment>
<dbReference type="Proteomes" id="UP000325902">
    <property type="component" value="Unassembled WGS sequence"/>
</dbReference>
<keyword evidence="4" id="KW-0067">ATP-binding</keyword>
<keyword evidence="5" id="KW-1133">Transmembrane helix</keyword>
<evidence type="ECO:0000313" key="9">
    <source>
        <dbReference type="Proteomes" id="UP000325902"/>
    </source>
</evidence>
<dbReference type="InterPro" id="IPR027417">
    <property type="entry name" value="P-loop_NTPase"/>
</dbReference>
<dbReference type="Gene3D" id="1.20.1560.10">
    <property type="entry name" value="ABC transporter type 1, transmembrane domain"/>
    <property type="match status" value="1"/>
</dbReference>
<keyword evidence="6" id="KW-0472">Membrane</keyword>
<accession>A0A5N5CYS3</accession>
<proteinExistence type="predicted"/>
<dbReference type="GO" id="GO:0005524">
    <property type="term" value="F:ATP binding"/>
    <property type="evidence" value="ECO:0007669"/>
    <property type="project" value="UniProtKB-KW"/>
</dbReference>
<evidence type="ECO:0000256" key="3">
    <source>
        <dbReference type="ARBA" id="ARBA00022741"/>
    </source>
</evidence>